<organism evidence="1 2">
    <name type="scientific">Halomonas alkaliantarctica</name>
    <dbReference type="NCBI Taxonomy" id="232346"/>
    <lineage>
        <taxon>Bacteria</taxon>
        <taxon>Pseudomonadati</taxon>
        <taxon>Pseudomonadota</taxon>
        <taxon>Gammaproteobacteria</taxon>
        <taxon>Oceanospirillales</taxon>
        <taxon>Halomonadaceae</taxon>
        <taxon>Halomonas</taxon>
    </lineage>
</organism>
<sequence length="29" mass="3080">MTPCEWDIAAAQPVVTAADGEVNALPWSH</sequence>
<accession>A0ABY8LQC0</accession>
<evidence type="ECO:0000313" key="2">
    <source>
        <dbReference type="Proteomes" id="UP001179830"/>
    </source>
</evidence>
<name>A0ABY8LQC0_9GAMM</name>
<reference evidence="1" key="1">
    <citation type="submission" date="2023-04" db="EMBL/GenBank/DDBJ databases">
        <title>Complete genome sequence of Halomonas alkaliantarctica MSP3 isolated from marine sediment, Jeju Island.</title>
        <authorList>
            <person name="Park S.-J."/>
        </authorList>
    </citation>
    <scope>NUCLEOTIDE SEQUENCE</scope>
    <source>
        <strain evidence="1">MSP3</strain>
    </source>
</reference>
<evidence type="ECO:0000313" key="1">
    <source>
        <dbReference type="EMBL" id="WGI26620.1"/>
    </source>
</evidence>
<dbReference type="RefSeq" id="WP_280106233.1">
    <property type="nucleotide sequence ID" value="NZ_CP122961.1"/>
</dbReference>
<proteinExistence type="predicted"/>
<dbReference type="EMBL" id="CP122961">
    <property type="protein sequence ID" value="WGI26620.1"/>
    <property type="molecule type" value="Genomic_DNA"/>
</dbReference>
<keyword evidence="2" id="KW-1185">Reference proteome</keyword>
<protein>
    <submittedName>
        <fullName evidence="1">Uncharacterized protein</fullName>
    </submittedName>
</protein>
<dbReference type="Proteomes" id="UP001179830">
    <property type="component" value="Chromosome"/>
</dbReference>
<gene>
    <name evidence="1" type="ORF">QEN58_06050</name>
</gene>